<accession>A0A835A754</accession>
<feature type="domain" description="DEAD/DEAH-box helicase" evidence="1">
    <location>
        <begin position="29"/>
        <end position="168"/>
    </location>
</feature>
<protein>
    <recommendedName>
        <fullName evidence="1">DEAD/DEAH-box helicase domain-containing protein</fullName>
    </recommendedName>
</protein>
<name>A0A835A754_9POAL</name>
<dbReference type="EMBL" id="JACEFO010002930">
    <property type="protein sequence ID" value="KAF8645926.1"/>
    <property type="molecule type" value="Genomic_DNA"/>
</dbReference>
<evidence type="ECO:0000313" key="2">
    <source>
        <dbReference type="EMBL" id="KAF8645926.1"/>
    </source>
</evidence>
<dbReference type="InterPro" id="IPR011545">
    <property type="entry name" value="DEAD/DEAH_box_helicase_dom"/>
</dbReference>
<dbReference type="PANTHER" id="PTHR47835:SF3">
    <property type="entry name" value="HELICASE FOR MEIOSIS 1"/>
    <property type="match status" value="1"/>
</dbReference>
<evidence type="ECO:0000259" key="1">
    <source>
        <dbReference type="Pfam" id="PF00270"/>
    </source>
</evidence>
<dbReference type="Gene3D" id="3.40.50.300">
    <property type="entry name" value="P-loop containing nucleotide triphosphate hydrolases"/>
    <property type="match status" value="2"/>
</dbReference>
<dbReference type="GO" id="GO:0003676">
    <property type="term" value="F:nucleic acid binding"/>
    <property type="evidence" value="ECO:0007669"/>
    <property type="project" value="InterPro"/>
</dbReference>
<reference evidence="2" key="1">
    <citation type="submission" date="2020-07" db="EMBL/GenBank/DDBJ databases">
        <title>Genome sequence and genetic diversity analysis of an under-domesticated orphan crop, white fonio (Digitaria exilis).</title>
        <authorList>
            <person name="Bennetzen J.L."/>
            <person name="Chen S."/>
            <person name="Ma X."/>
            <person name="Wang X."/>
            <person name="Yssel A.E.J."/>
            <person name="Chaluvadi S.R."/>
            <person name="Johnson M."/>
            <person name="Gangashetty P."/>
            <person name="Hamidou F."/>
            <person name="Sanogo M.D."/>
            <person name="Zwaenepoel A."/>
            <person name="Wallace J."/>
            <person name="Van De Peer Y."/>
            <person name="Van Deynze A."/>
        </authorList>
    </citation>
    <scope>NUCLEOTIDE SEQUENCE</scope>
    <source>
        <tissue evidence="2">Leaves</tissue>
    </source>
</reference>
<dbReference type="AlphaFoldDB" id="A0A835A754"/>
<sequence>MGSLADPYGLRCVSDLPPPFRPVFRYFNSLQSECFQVCFLSDVNMVISAPTGSGKTVLFELCILRLLSRFLSPDLRFNLIKGNSENTEWLLAPPQGIKKFGEEMRPVKLTTKVFGYAPAKNDFLFERRLQSFIYDILMEHSRGKSALVFCSTRKGAQEAAQCLSQTGASLGYSNPFMQSMQQYEHLKQASLTCSDKQLQACIVHGDVWEGWTPPFDDTGTIINSDKKRDNICVKKIHELVEYGLIWRDEEYAFLLQPLEPGKLMAKFYLKFDTMKLIVKASACCRIQLRRNEKKILNDINTDKDGRLLFHIVMANGKKKKRIQTREEKIFLLANDCLTGDPQIHDLSLNQALKSAGICDFETLATADARKIESATGRFKNSTVQPIFCKVFVPCPQNARVTMKVDLIFEDYVGLDVHKKHVISREDDLHVTKERGICKPEPVYNHPAEICLVSSRTTRTSRSQSHPDQSPLSKEVYVIEDKAAAGALKKADNGLGTRKFNKLASLRDSPSEKTKILTSEKSSVLFADRRDSPSEKTKILTTAGESSLRIAGEKDSPLEKSKILINAPAENSLQLAAKPDSPSEKSKMPTALDECSLGHVSGKHSPLVKSNILIRTPAETSPQFAAKRDSPSEKRKFCVSNPLPCFEAAQRTKQVRAASQPFNIEEYVKDILGKRKDSESGDSFLNCRSVFSFL</sequence>
<dbReference type="Pfam" id="PF00270">
    <property type="entry name" value="DEAD"/>
    <property type="match status" value="1"/>
</dbReference>
<dbReference type="GO" id="GO:0043138">
    <property type="term" value="F:3'-5' DNA helicase activity"/>
    <property type="evidence" value="ECO:0007669"/>
    <property type="project" value="UniProtKB-EC"/>
</dbReference>
<dbReference type="OrthoDB" id="5575at2759"/>
<dbReference type="InterPro" id="IPR027417">
    <property type="entry name" value="P-loop_NTPase"/>
</dbReference>
<dbReference type="Proteomes" id="UP000636709">
    <property type="component" value="Unassembled WGS sequence"/>
</dbReference>
<dbReference type="SUPFAM" id="SSF52540">
    <property type="entry name" value="P-loop containing nucleoside triphosphate hydrolases"/>
    <property type="match status" value="1"/>
</dbReference>
<gene>
    <name evidence="2" type="ORF">HU200_066066</name>
</gene>
<keyword evidence="3" id="KW-1185">Reference proteome</keyword>
<dbReference type="GO" id="GO:0005524">
    <property type="term" value="F:ATP binding"/>
    <property type="evidence" value="ECO:0007669"/>
    <property type="project" value="InterPro"/>
</dbReference>
<comment type="caution">
    <text evidence="2">The sequence shown here is derived from an EMBL/GenBank/DDBJ whole genome shotgun (WGS) entry which is preliminary data.</text>
</comment>
<evidence type="ECO:0000313" key="3">
    <source>
        <dbReference type="Proteomes" id="UP000636709"/>
    </source>
</evidence>
<organism evidence="2 3">
    <name type="scientific">Digitaria exilis</name>
    <dbReference type="NCBI Taxonomy" id="1010633"/>
    <lineage>
        <taxon>Eukaryota</taxon>
        <taxon>Viridiplantae</taxon>
        <taxon>Streptophyta</taxon>
        <taxon>Embryophyta</taxon>
        <taxon>Tracheophyta</taxon>
        <taxon>Spermatophyta</taxon>
        <taxon>Magnoliopsida</taxon>
        <taxon>Liliopsida</taxon>
        <taxon>Poales</taxon>
        <taxon>Poaceae</taxon>
        <taxon>PACMAD clade</taxon>
        <taxon>Panicoideae</taxon>
        <taxon>Panicodae</taxon>
        <taxon>Paniceae</taxon>
        <taxon>Anthephorinae</taxon>
        <taxon>Digitaria</taxon>
    </lineage>
</organism>
<dbReference type="PANTHER" id="PTHR47835">
    <property type="entry name" value="HFM1, ATP DEPENDENT DNA HELICASE HOMOLOG"/>
    <property type="match status" value="1"/>
</dbReference>
<dbReference type="InterPro" id="IPR052247">
    <property type="entry name" value="Meiotic_Crossover_Helicase"/>
</dbReference>
<proteinExistence type="predicted"/>
<dbReference type="Gene3D" id="1.10.3380.10">
    <property type="entry name" value="Sec63 N-terminal domain-like domain"/>
    <property type="match status" value="1"/>
</dbReference>
<dbReference type="GO" id="GO:0016787">
    <property type="term" value="F:hydrolase activity"/>
    <property type="evidence" value="ECO:0007669"/>
    <property type="project" value="UniProtKB-KW"/>
</dbReference>